<feature type="transmembrane region" description="Helical" evidence="4">
    <location>
        <begin position="329"/>
        <end position="348"/>
    </location>
</feature>
<dbReference type="PROSITE" id="PS50850">
    <property type="entry name" value="MFS"/>
    <property type="match status" value="1"/>
</dbReference>
<proteinExistence type="predicted"/>
<feature type="transmembrane region" description="Helical" evidence="4">
    <location>
        <begin position="98"/>
        <end position="119"/>
    </location>
</feature>
<feature type="transmembrane region" description="Helical" evidence="4">
    <location>
        <begin position="289"/>
        <end position="309"/>
    </location>
</feature>
<dbReference type="CDD" id="cd17477">
    <property type="entry name" value="MFS_YcaD_like"/>
    <property type="match status" value="1"/>
</dbReference>
<keyword evidence="7" id="KW-1185">Reference proteome</keyword>
<feature type="transmembrane region" description="Helical" evidence="4">
    <location>
        <begin position="354"/>
        <end position="373"/>
    </location>
</feature>
<dbReference type="InterPro" id="IPR020846">
    <property type="entry name" value="MFS_dom"/>
</dbReference>
<feature type="transmembrane region" description="Helical" evidence="4">
    <location>
        <begin position="158"/>
        <end position="178"/>
    </location>
</feature>
<feature type="transmembrane region" description="Helical" evidence="4">
    <location>
        <begin position="230"/>
        <end position="252"/>
    </location>
</feature>
<dbReference type="Pfam" id="PF07690">
    <property type="entry name" value="MFS_1"/>
    <property type="match status" value="1"/>
</dbReference>
<feature type="transmembrane region" description="Helical" evidence="4">
    <location>
        <begin position="199"/>
        <end position="224"/>
    </location>
</feature>
<dbReference type="EMBL" id="FOSK01000011">
    <property type="protein sequence ID" value="SFK89296.1"/>
    <property type="molecule type" value="Genomic_DNA"/>
</dbReference>
<comment type="caution">
    <text evidence="6">The sequence shown here is derived from an EMBL/GenBank/DDBJ whole genome shotgun (WGS) entry which is preliminary data.</text>
</comment>
<evidence type="ECO:0000256" key="3">
    <source>
        <dbReference type="ARBA" id="ARBA00023136"/>
    </source>
</evidence>
<organism evidence="6 7">
    <name type="scientific">Pseudovibrio ascidiaceicola</name>
    <dbReference type="NCBI Taxonomy" id="285279"/>
    <lineage>
        <taxon>Bacteria</taxon>
        <taxon>Pseudomonadati</taxon>
        <taxon>Pseudomonadota</taxon>
        <taxon>Alphaproteobacteria</taxon>
        <taxon>Hyphomicrobiales</taxon>
        <taxon>Stappiaceae</taxon>
        <taxon>Pseudovibrio</taxon>
    </lineage>
</organism>
<dbReference type="RefSeq" id="WP_063310051.1">
    <property type="nucleotide sequence ID" value="NZ_FOSK01000011.1"/>
</dbReference>
<keyword evidence="2 4" id="KW-1133">Transmembrane helix</keyword>
<feature type="transmembrane region" description="Helical" evidence="4">
    <location>
        <begin position="131"/>
        <end position="152"/>
    </location>
</feature>
<feature type="domain" description="Major facilitator superfamily (MFS) profile" evidence="5">
    <location>
        <begin position="199"/>
        <end position="425"/>
    </location>
</feature>
<accession>A0A1I4DAZ4</accession>
<feature type="transmembrane region" description="Helical" evidence="4">
    <location>
        <begin position="42"/>
        <end position="61"/>
    </location>
</feature>
<feature type="transmembrane region" description="Helical" evidence="4">
    <location>
        <begin position="264"/>
        <end position="283"/>
    </location>
</feature>
<evidence type="ECO:0000259" key="5">
    <source>
        <dbReference type="PROSITE" id="PS50850"/>
    </source>
</evidence>
<dbReference type="Gene3D" id="1.20.1250.20">
    <property type="entry name" value="MFS general substrate transporter like domains"/>
    <property type="match status" value="2"/>
</dbReference>
<dbReference type="InterPro" id="IPR036259">
    <property type="entry name" value="MFS_trans_sf"/>
</dbReference>
<keyword evidence="3 4" id="KW-0472">Membrane</keyword>
<evidence type="ECO:0000313" key="6">
    <source>
        <dbReference type="EMBL" id="SFK89296.1"/>
    </source>
</evidence>
<name>A0A1I4DAZ4_9HYPH</name>
<feature type="transmembrane region" description="Helical" evidence="4">
    <location>
        <begin position="73"/>
        <end position="92"/>
    </location>
</feature>
<dbReference type="PANTHER" id="PTHR23521:SF3">
    <property type="entry name" value="MFS TRANSPORTER"/>
    <property type="match status" value="1"/>
</dbReference>
<dbReference type="SUPFAM" id="SSF103473">
    <property type="entry name" value="MFS general substrate transporter"/>
    <property type="match status" value="1"/>
</dbReference>
<evidence type="ECO:0000313" key="7">
    <source>
        <dbReference type="Proteomes" id="UP000199598"/>
    </source>
</evidence>
<protein>
    <submittedName>
        <fullName evidence="6">Predicted arabinose efflux permease, MFS family</fullName>
    </submittedName>
</protein>
<evidence type="ECO:0000256" key="4">
    <source>
        <dbReference type="SAM" id="Phobius"/>
    </source>
</evidence>
<reference evidence="6 7" key="1">
    <citation type="submission" date="2016-10" db="EMBL/GenBank/DDBJ databases">
        <authorList>
            <person name="Varghese N."/>
            <person name="Submissions S."/>
        </authorList>
    </citation>
    <scope>NUCLEOTIDE SEQUENCE [LARGE SCALE GENOMIC DNA]</scope>
    <source>
        <strain evidence="6 7">DSM 16392</strain>
    </source>
</reference>
<dbReference type="InterPro" id="IPR047200">
    <property type="entry name" value="MFS_YcaD-like"/>
</dbReference>
<evidence type="ECO:0000256" key="1">
    <source>
        <dbReference type="ARBA" id="ARBA00022692"/>
    </source>
</evidence>
<keyword evidence="1 4" id="KW-0812">Transmembrane</keyword>
<evidence type="ECO:0000256" key="2">
    <source>
        <dbReference type="ARBA" id="ARBA00022989"/>
    </source>
</evidence>
<dbReference type="PANTHER" id="PTHR23521">
    <property type="entry name" value="TRANSPORTER MFS SUPERFAMILY"/>
    <property type="match status" value="1"/>
</dbReference>
<gene>
    <name evidence="6" type="ORF">SAMN04488518_11114</name>
</gene>
<dbReference type="Proteomes" id="UP000199598">
    <property type="component" value="Unassembled WGS sequence"/>
</dbReference>
<dbReference type="InterPro" id="IPR011701">
    <property type="entry name" value="MFS"/>
</dbReference>
<sequence length="425" mass="44311">MRQFLLPIASLLLGSAFLFFAGGVTGMHLPLRGTFEGFSSLSLGLLGTGWAIGYVTGCLSVPKIVQRAGHIRAFGVMASLACLSVLASSLMVDPIAWIAFRSVAGFAFAGAAMIVESWLTERSDPSNRGVVFGTYTMVNLAATTGGQVVLSMGPIDGFEFFVIASMFYVVALIPTAVTRTPAPAPLAQVKLDIRRLWRNSPVAVVAVVLTGVSNGSFGTLAAVYGGQVGLPIASITLFVSSSILAGAFAQVPIGMISDRTDRRYVVIAIAVVALAADSMFLFADTSSANIAIASAVIFGAAIYTFYPVLVAHANDHADAGDAMQTSGGLLLMLGVGSMIGPFLGGVLMSVFGSIGLFMSTFGAHALILAFTLWRLTQRSAVAESEKSVFVPSAPTRTATPQTIILADEEVAKEMEVDELSEQPSS</sequence>